<name>A0A1G7BIE3_9RHOB</name>
<dbReference type="PANTHER" id="PTHR43861">
    <property type="entry name" value="TRANS-ACONITATE 2-METHYLTRANSFERASE-RELATED"/>
    <property type="match status" value="1"/>
</dbReference>
<evidence type="ECO:0000313" key="1">
    <source>
        <dbReference type="EMBL" id="SDE26490.1"/>
    </source>
</evidence>
<dbReference type="EMBL" id="FMZV01000016">
    <property type="protein sequence ID" value="SDE26490.1"/>
    <property type="molecule type" value="Genomic_DNA"/>
</dbReference>
<reference evidence="2" key="1">
    <citation type="submission" date="2016-10" db="EMBL/GenBank/DDBJ databases">
        <authorList>
            <person name="Varghese N."/>
            <person name="Submissions S."/>
        </authorList>
    </citation>
    <scope>NUCLEOTIDE SEQUENCE [LARGE SCALE GENOMIC DNA]</scope>
    <source>
        <strain evidence="2">CGMCC 1.9108</strain>
    </source>
</reference>
<sequence length="197" mass="21036">MSDLETIRVYDRRATDYAAMTDGYNAADPELEAFLAALPQDAHVLDLGCGPGTSAAAMARAGIQVTATDASAEMVAMAARHPGVDARLATFDEIAELAEYDGVWANFSLLHAPRQAFPEHLVAIRRALKPGGLFHIALKLGTGEARDAIGRFYSYYSGDELETLMQDAGFAILQRSFGSGPGLDGTVSDWIAVRARA</sequence>
<gene>
    <name evidence="1" type="ORF">SAMN04488239_11696</name>
</gene>
<keyword evidence="2" id="KW-1185">Reference proteome</keyword>
<organism evidence="1 2">
    <name type="scientific">Ruegeria marina</name>
    <dbReference type="NCBI Taxonomy" id="639004"/>
    <lineage>
        <taxon>Bacteria</taxon>
        <taxon>Pseudomonadati</taxon>
        <taxon>Pseudomonadota</taxon>
        <taxon>Alphaproteobacteria</taxon>
        <taxon>Rhodobacterales</taxon>
        <taxon>Roseobacteraceae</taxon>
        <taxon>Ruegeria</taxon>
    </lineage>
</organism>
<keyword evidence="1" id="KW-0808">Transferase</keyword>
<dbReference type="GO" id="GO:0008168">
    <property type="term" value="F:methyltransferase activity"/>
    <property type="evidence" value="ECO:0007669"/>
    <property type="project" value="UniProtKB-KW"/>
</dbReference>
<dbReference type="RefSeq" id="WP_093035570.1">
    <property type="nucleotide sequence ID" value="NZ_FMZV01000016.1"/>
</dbReference>
<dbReference type="Proteomes" id="UP000199628">
    <property type="component" value="Unassembled WGS sequence"/>
</dbReference>
<dbReference type="OrthoDB" id="9804312at2"/>
<dbReference type="GO" id="GO:0032259">
    <property type="term" value="P:methylation"/>
    <property type="evidence" value="ECO:0007669"/>
    <property type="project" value="UniProtKB-KW"/>
</dbReference>
<dbReference type="Pfam" id="PF13489">
    <property type="entry name" value="Methyltransf_23"/>
    <property type="match status" value="1"/>
</dbReference>
<dbReference type="STRING" id="639004.SAMN04488239_11696"/>
<dbReference type="PANTHER" id="PTHR43861:SF1">
    <property type="entry name" value="TRANS-ACONITATE 2-METHYLTRANSFERASE"/>
    <property type="match status" value="1"/>
</dbReference>
<keyword evidence="1" id="KW-0489">Methyltransferase</keyword>
<protein>
    <submittedName>
        <fullName evidence="1">Methyltransferase domain-containing protein</fullName>
    </submittedName>
</protein>
<accession>A0A1G7BIE3</accession>
<proteinExistence type="predicted"/>
<evidence type="ECO:0000313" key="2">
    <source>
        <dbReference type="Proteomes" id="UP000199628"/>
    </source>
</evidence>
<dbReference type="CDD" id="cd02440">
    <property type="entry name" value="AdoMet_MTases"/>
    <property type="match status" value="1"/>
</dbReference>
<dbReference type="AlphaFoldDB" id="A0A1G7BIE3"/>
<dbReference type="InterPro" id="IPR029063">
    <property type="entry name" value="SAM-dependent_MTases_sf"/>
</dbReference>
<dbReference type="Gene3D" id="3.40.50.150">
    <property type="entry name" value="Vaccinia Virus protein VP39"/>
    <property type="match status" value="1"/>
</dbReference>
<dbReference type="SUPFAM" id="SSF53335">
    <property type="entry name" value="S-adenosyl-L-methionine-dependent methyltransferases"/>
    <property type="match status" value="1"/>
</dbReference>